<sequence length="334" mass="37973">MSTQIKTYLELVKECDTLPYPDEVEEYTRLTSEYYHFRLKRSWGHADEDVRSSYTTVGYILPSVVASMPWTDKFHVDHSVQTVSIPWPTATTGDNAHGDYETLAIAEQLELAREKDSIPILRKWRAEPYRILGLEDRREVRIARAGSAVFGVHTMGVHVLGFCRDNDGGMKLWIPRRSPTKQTFPGMLDNTVGGGLTADEDVVGCLAREAQEEASLPEAWVREHAKPVSTISYFSIRDERAGGPEEVGLLQPATQVLYDLELPADMVPQPLDGEVAEFLLWTPEKTIQALHEGQFKLNSAVAWIDFFIRHGYINAQNEPDYLELVARIHRRIWF</sequence>
<evidence type="ECO:0000313" key="1">
    <source>
        <dbReference type="EMBL" id="KAJ8120305.1"/>
    </source>
</evidence>
<evidence type="ECO:0000313" key="2">
    <source>
        <dbReference type="Proteomes" id="UP001153334"/>
    </source>
</evidence>
<organism evidence="1 2">
    <name type="scientific">Nemania bipapillata</name>
    <dbReference type="NCBI Taxonomy" id="110536"/>
    <lineage>
        <taxon>Eukaryota</taxon>
        <taxon>Fungi</taxon>
        <taxon>Dikarya</taxon>
        <taxon>Ascomycota</taxon>
        <taxon>Pezizomycotina</taxon>
        <taxon>Sordariomycetes</taxon>
        <taxon>Xylariomycetidae</taxon>
        <taxon>Xylariales</taxon>
        <taxon>Xylariaceae</taxon>
        <taxon>Nemania</taxon>
    </lineage>
</organism>
<comment type="caution">
    <text evidence="1">The sequence shown here is derived from an EMBL/GenBank/DDBJ whole genome shotgun (WGS) entry which is preliminary data.</text>
</comment>
<dbReference type="Proteomes" id="UP001153334">
    <property type="component" value="Unassembled WGS sequence"/>
</dbReference>
<reference evidence="1" key="1">
    <citation type="submission" date="2022-11" db="EMBL/GenBank/DDBJ databases">
        <title>Genome Sequence of Nemania bipapillata.</title>
        <authorList>
            <person name="Buettner E."/>
        </authorList>
    </citation>
    <scope>NUCLEOTIDE SEQUENCE</scope>
    <source>
        <strain evidence="1">CP14</strain>
    </source>
</reference>
<protein>
    <submittedName>
        <fullName evidence="1">Uncharacterized protein</fullName>
    </submittedName>
</protein>
<dbReference type="EMBL" id="JAPESX010000649">
    <property type="protein sequence ID" value="KAJ8120305.1"/>
    <property type="molecule type" value="Genomic_DNA"/>
</dbReference>
<keyword evidence="2" id="KW-1185">Reference proteome</keyword>
<name>A0ACC2IYJ3_9PEZI</name>
<gene>
    <name evidence="1" type="ORF">ONZ43_g2952</name>
</gene>
<accession>A0ACC2IYJ3</accession>
<proteinExistence type="predicted"/>